<name>A0A3A8JY61_9BACT</name>
<dbReference type="Proteomes" id="UP000268313">
    <property type="component" value="Unassembled WGS sequence"/>
</dbReference>
<comment type="caution">
    <text evidence="1">The sequence shown here is derived from an EMBL/GenBank/DDBJ whole genome shotgun (WGS) entry which is preliminary data.</text>
</comment>
<dbReference type="AlphaFoldDB" id="A0A3A8JY61"/>
<dbReference type="OrthoDB" id="283948at2"/>
<reference evidence="2" key="1">
    <citation type="submission" date="2018-09" db="EMBL/GenBank/DDBJ databases">
        <authorList>
            <person name="Livingstone P.G."/>
            <person name="Whitworth D.E."/>
        </authorList>
    </citation>
    <scope>NUCLEOTIDE SEQUENCE [LARGE SCALE GENOMIC DNA]</scope>
    <source>
        <strain evidence="2">CA043D</strain>
    </source>
</reference>
<evidence type="ECO:0008006" key="3">
    <source>
        <dbReference type="Google" id="ProtNLM"/>
    </source>
</evidence>
<evidence type="ECO:0000313" key="1">
    <source>
        <dbReference type="EMBL" id="RKH00116.1"/>
    </source>
</evidence>
<dbReference type="EMBL" id="RAWE01000099">
    <property type="protein sequence ID" value="RKH00116.1"/>
    <property type="molecule type" value="Genomic_DNA"/>
</dbReference>
<proteinExistence type="predicted"/>
<keyword evidence="2" id="KW-1185">Reference proteome</keyword>
<evidence type="ECO:0000313" key="2">
    <source>
        <dbReference type="Proteomes" id="UP000268313"/>
    </source>
</evidence>
<dbReference type="RefSeq" id="WP_120604982.1">
    <property type="nucleotide sequence ID" value="NZ_RAWE01000099.1"/>
</dbReference>
<sequence length="291" mass="32055">MLLEPSTPVLLPHGLFDEDGRCHRQGELRPLTGREEWALAQAGERPGPRALSTLLAACLGRLGDYPRVDAELAACLTRGDRHHLALHLRARMYGDRMTLVARCPVPRCEAMADVDVRLSALSPERPVDAPEVLSVALPEGRAEVREPTGEDDALLAEAQGTRAERAALLWSRLVVVDGQALSPSAWLALPTRSRHAVALTLAEGSSAPDLGLLARCPKCSAWLELELDPFALLARELRGGAARLETEVHVLAFHYHWSEADILALPRARRWRYLELLRNELEGRPLVDGWS</sequence>
<accession>A0A3A8JY61</accession>
<organism evidence="1 2">
    <name type="scientific">Corallococcus carmarthensis</name>
    <dbReference type="NCBI Taxonomy" id="2316728"/>
    <lineage>
        <taxon>Bacteria</taxon>
        <taxon>Pseudomonadati</taxon>
        <taxon>Myxococcota</taxon>
        <taxon>Myxococcia</taxon>
        <taxon>Myxococcales</taxon>
        <taxon>Cystobacterineae</taxon>
        <taxon>Myxococcaceae</taxon>
        <taxon>Corallococcus</taxon>
    </lineage>
</organism>
<protein>
    <recommendedName>
        <fullName evidence="3">Phage baseplate protein</fullName>
    </recommendedName>
</protein>
<gene>
    <name evidence="1" type="ORF">D7X32_24435</name>
</gene>